<dbReference type="FunFam" id="1.10.10.200:FF:000002">
    <property type="entry name" value="Probable transcriptional regulatory protein CLM62_37755"/>
    <property type="match status" value="1"/>
</dbReference>
<evidence type="ECO:0000259" key="3">
    <source>
        <dbReference type="Pfam" id="PF01709"/>
    </source>
</evidence>
<dbReference type="STRING" id="1392250.A0A2I2G968"/>
<organism evidence="5 6">
    <name type="scientific">Aspergillus steynii IBT 23096</name>
    <dbReference type="NCBI Taxonomy" id="1392250"/>
    <lineage>
        <taxon>Eukaryota</taxon>
        <taxon>Fungi</taxon>
        <taxon>Dikarya</taxon>
        <taxon>Ascomycota</taxon>
        <taxon>Pezizomycotina</taxon>
        <taxon>Eurotiomycetes</taxon>
        <taxon>Eurotiomycetidae</taxon>
        <taxon>Eurotiales</taxon>
        <taxon>Aspergillaceae</taxon>
        <taxon>Aspergillus</taxon>
        <taxon>Aspergillus subgen. Circumdati</taxon>
    </lineage>
</organism>
<evidence type="ECO:0000313" key="5">
    <source>
        <dbReference type="EMBL" id="PLB49421.1"/>
    </source>
</evidence>
<sequence length="274" mass="30101">MTWSLRLWRPLPLRGPCLPRRSLATTVPRLAGHSKWSTIKHDKAKNDKAKGNERGIVSKEISSAVQMRGPDPKDNPRLVQALANAKRIGLPKNIIEGAIARGQGISLHGKALESMTVEAMLPHSVAAVIECQTDLKARTLQEVRSAVKSGGGVATPTMYLFEKKGRVVFEKRDGLDPDEYMEQALEAGATDIGADDDGRLYVLTEPADTKNVGESLSKVTGLAVEGLEIIWDPNPDTMVELKTDEQVKEIDDLLSAIREEPTVQDIYLNTIQRF</sequence>
<gene>
    <name evidence="5" type="ORF">P170DRAFT_436998</name>
</gene>
<dbReference type="PANTHER" id="PTHR12532:SF0">
    <property type="entry name" value="TRANSLATIONAL ACTIVATOR OF CYTOCHROME C OXIDASE 1"/>
    <property type="match status" value="1"/>
</dbReference>
<dbReference type="RefSeq" id="XP_024704723.1">
    <property type="nucleotide sequence ID" value="XM_024849267.1"/>
</dbReference>
<accession>A0A2I2G968</accession>
<feature type="domain" description="TACO1/YebC-like N-terminal" evidence="4">
    <location>
        <begin position="34"/>
        <end position="104"/>
    </location>
</feature>
<dbReference type="Gene3D" id="1.10.10.200">
    <property type="match status" value="1"/>
</dbReference>
<dbReference type="PANTHER" id="PTHR12532">
    <property type="entry name" value="TRANSLATIONAL ACTIVATOR OF CYTOCHROME C OXIDASE 1"/>
    <property type="match status" value="1"/>
</dbReference>
<dbReference type="OrthoDB" id="2017544at2759"/>
<dbReference type="EMBL" id="MSFO01000004">
    <property type="protein sequence ID" value="PLB49421.1"/>
    <property type="molecule type" value="Genomic_DNA"/>
</dbReference>
<dbReference type="Proteomes" id="UP000234275">
    <property type="component" value="Unassembled WGS sequence"/>
</dbReference>
<evidence type="ECO:0000259" key="4">
    <source>
        <dbReference type="Pfam" id="PF20772"/>
    </source>
</evidence>
<protein>
    <submittedName>
        <fullName evidence="5">DUF28 domain protein</fullName>
    </submittedName>
</protein>
<reference evidence="5 6" key="1">
    <citation type="submission" date="2016-12" db="EMBL/GenBank/DDBJ databases">
        <title>The genomes of Aspergillus section Nigri reveals drivers in fungal speciation.</title>
        <authorList>
            <consortium name="DOE Joint Genome Institute"/>
            <person name="Vesth T.C."/>
            <person name="Nybo J."/>
            <person name="Theobald S."/>
            <person name="Brandl J."/>
            <person name="Frisvad J.C."/>
            <person name="Nielsen K.F."/>
            <person name="Lyhne E.K."/>
            <person name="Kogle M.E."/>
            <person name="Kuo A."/>
            <person name="Riley R."/>
            <person name="Clum A."/>
            <person name="Nolan M."/>
            <person name="Lipzen A."/>
            <person name="Salamov A."/>
            <person name="Henrissat B."/>
            <person name="Wiebenga A."/>
            <person name="De Vries R.P."/>
            <person name="Grigoriev I.V."/>
            <person name="Mortensen U.H."/>
            <person name="Andersen M.R."/>
            <person name="Baker S.E."/>
        </authorList>
    </citation>
    <scope>NUCLEOTIDE SEQUENCE [LARGE SCALE GENOMIC DNA]</scope>
    <source>
        <strain evidence="5 6">IBT 23096</strain>
    </source>
</reference>
<dbReference type="GeneID" id="36556966"/>
<dbReference type="AlphaFoldDB" id="A0A2I2G968"/>
<keyword evidence="6" id="KW-1185">Reference proteome</keyword>
<proteinExistence type="inferred from homology"/>
<dbReference type="InterPro" id="IPR002876">
    <property type="entry name" value="Transcrip_reg_TACO1-like"/>
</dbReference>
<evidence type="ECO:0000313" key="6">
    <source>
        <dbReference type="Proteomes" id="UP000234275"/>
    </source>
</evidence>
<evidence type="ECO:0000256" key="1">
    <source>
        <dbReference type="ARBA" id="ARBA00004173"/>
    </source>
</evidence>
<dbReference type="InterPro" id="IPR026564">
    <property type="entry name" value="Transcrip_reg_TACO1-like_dom3"/>
</dbReference>
<feature type="domain" description="TACO1/YebC-like second and third" evidence="3">
    <location>
        <begin position="113"/>
        <end position="269"/>
    </location>
</feature>
<dbReference type="SUPFAM" id="SSF75625">
    <property type="entry name" value="YebC-like"/>
    <property type="match status" value="1"/>
</dbReference>
<dbReference type="InterPro" id="IPR049083">
    <property type="entry name" value="TACO1_YebC_N"/>
</dbReference>
<evidence type="ECO:0000256" key="2">
    <source>
        <dbReference type="ARBA" id="ARBA00008724"/>
    </source>
</evidence>
<dbReference type="Pfam" id="PF20772">
    <property type="entry name" value="TACO1_YebC_N"/>
    <property type="match status" value="1"/>
</dbReference>
<dbReference type="InterPro" id="IPR048300">
    <property type="entry name" value="TACO1_YebC-like_2nd/3rd_dom"/>
</dbReference>
<dbReference type="Pfam" id="PF01709">
    <property type="entry name" value="Transcrip_reg"/>
    <property type="match status" value="1"/>
</dbReference>
<dbReference type="Gene3D" id="3.30.70.980">
    <property type="match status" value="2"/>
</dbReference>
<comment type="subcellular location">
    <subcellularLocation>
        <location evidence="1">Mitochondrion</location>
    </subcellularLocation>
</comment>
<dbReference type="InterPro" id="IPR017856">
    <property type="entry name" value="Integrase-like_N"/>
</dbReference>
<dbReference type="GO" id="GO:0005739">
    <property type="term" value="C:mitochondrion"/>
    <property type="evidence" value="ECO:0007669"/>
    <property type="project" value="UniProtKB-SubCell"/>
</dbReference>
<name>A0A2I2G968_9EURO</name>
<comment type="caution">
    <text evidence="5">The sequence shown here is derived from an EMBL/GenBank/DDBJ whole genome shotgun (WGS) entry which is preliminary data.</text>
</comment>
<dbReference type="InterPro" id="IPR029072">
    <property type="entry name" value="YebC-like"/>
</dbReference>
<dbReference type="VEuPathDB" id="FungiDB:P170DRAFT_436998"/>
<comment type="similarity">
    <text evidence="2">Belongs to the TACO1 family.</text>
</comment>